<dbReference type="FunFam" id="1.20.140.10:FF:000006">
    <property type="entry name" value="Glutaryl-CoA dehydrogenase, mitochondrial"/>
    <property type="match status" value="1"/>
</dbReference>
<dbReference type="Gene3D" id="2.40.110.10">
    <property type="entry name" value="Butyryl-CoA Dehydrogenase, subunit A, domain 2"/>
    <property type="match status" value="1"/>
</dbReference>
<keyword evidence="9" id="KW-0472">Membrane</keyword>
<evidence type="ECO:0000256" key="8">
    <source>
        <dbReference type="ARBA" id="ARBA00022927"/>
    </source>
</evidence>
<evidence type="ECO:0000256" key="1">
    <source>
        <dbReference type="ARBA" id="ARBA00001974"/>
    </source>
</evidence>
<evidence type="ECO:0000256" key="4">
    <source>
        <dbReference type="ARBA" id="ARBA00009347"/>
    </source>
</evidence>
<dbReference type="SUPFAM" id="SSF49348">
    <property type="entry name" value="Clathrin adaptor appendage domain"/>
    <property type="match status" value="1"/>
</dbReference>
<keyword evidence="6" id="KW-0285">Flavoprotein</keyword>
<evidence type="ECO:0000256" key="7">
    <source>
        <dbReference type="ARBA" id="ARBA00022827"/>
    </source>
</evidence>
<feature type="domain" description="Acyl-CoA dehydrogenase/oxidase C-terminal" evidence="10">
    <location>
        <begin position="995"/>
        <end position="1140"/>
    </location>
</feature>
<evidence type="ECO:0000259" key="10">
    <source>
        <dbReference type="Pfam" id="PF00441"/>
    </source>
</evidence>
<dbReference type="STRING" id="988480.A0A075AZ56"/>
<proteinExistence type="inferred from homology"/>
<evidence type="ECO:0000259" key="11">
    <source>
        <dbReference type="Pfam" id="PF01602"/>
    </source>
</evidence>
<dbReference type="InterPro" id="IPR037069">
    <property type="entry name" value="AcylCoA_DH/ox_N_sf"/>
</dbReference>
<dbReference type="InterPro" id="IPR009075">
    <property type="entry name" value="AcylCo_DH/oxidase_C"/>
</dbReference>
<organism evidence="13 14">
    <name type="scientific">Rozella allomycis (strain CSF55)</name>
    <dbReference type="NCBI Taxonomy" id="988480"/>
    <lineage>
        <taxon>Eukaryota</taxon>
        <taxon>Fungi</taxon>
        <taxon>Fungi incertae sedis</taxon>
        <taxon>Cryptomycota</taxon>
        <taxon>Cryptomycota incertae sedis</taxon>
        <taxon>Rozella</taxon>
    </lineage>
</organism>
<keyword evidence="8" id="KW-0653">Protein transport</keyword>
<keyword evidence="5" id="KW-0813">Transport</keyword>
<dbReference type="HOGENOM" id="CLU_006320_1_1_1"/>
<evidence type="ECO:0000256" key="9">
    <source>
        <dbReference type="ARBA" id="ARBA00023136"/>
    </source>
</evidence>
<feature type="non-terminal residue" evidence="13">
    <location>
        <position position="1"/>
    </location>
</feature>
<dbReference type="InterPro" id="IPR016024">
    <property type="entry name" value="ARM-type_fold"/>
</dbReference>
<dbReference type="InterPro" id="IPR013041">
    <property type="entry name" value="Clathrin_app_Ig-like_sf"/>
</dbReference>
<dbReference type="GO" id="GO:0012505">
    <property type="term" value="C:endomembrane system"/>
    <property type="evidence" value="ECO:0007669"/>
    <property type="project" value="UniProtKB-SubCell"/>
</dbReference>
<evidence type="ECO:0000256" key="3">
    <source>
        <dbReference type="ARBA" id="ARBA00006613"/>
    </source>
</evidence>
<comment type="similarity">
    <text evidence="4">Belongs to the acyl-CoA dehydrogenase family.</text>
</comment>
<comment type="subcellular location">
    <subcellularLocation>
        <location evidence="2">Endomembrane system</location>
    </subcellularLocation>
</comment>
<dbReference type="GO" id="GO:0003995">
    <property type="term" value="F:acyl-CoA dehydrogenase activity"/>
    <property type="evidence" value="ECO:0007669"/>
    <property type="project" value="InterPro"/>
</dbReference>
<dbReference type="SUPFAM" id="SSF47203">
    <property type="entry name" value="Acyl-CoA dehydrogenase C-terminal domain-like"/>
    <property type="match status" value="1"/>
</dbReference>
<evidence type="ECO:0000256" key="5">
    <source>
        <dbReference type="ARBA" id="ARBA00022448"/>
    </source>
</evidence>
<dbReference type="Proteomes" id="UP000030755">
    <property type="component" value="Unassembled WGS sequence"/>
</dbReference>
<dbReference type="Gene3D" id="1.20.140.10">
    <property type="entry name" value="Butyryl-CoA Dehydrogenase, subunit A, domain 3"/>
    <property type="match status" value="1"/>
</dbReference>
<evidence type="ECO:0000256" key="6">
    <source>
        <dbReference type="ARBA" id="ARBA00022630"/>
    </source>
</evidence>
<dbReference type="EMBL" id="KE561029">
    <property type="protein sequence ID" value="EPZ33849.1"/>
    <property type="molecule type" value="Genomic_DNA"/>
</dbReference>
<dbReference type="InterPro" id="IPR013037">
    <property type="entry name" value="Clathrin_b-adaptin_app_Ig-like"/>
</dbReference>
<reference evidence="13 14" key="1">
    <citation type="journal article" date="2013" name="Curr. Biol.">
        <title>Shared signatures of parasitism and phylogenomics unite Cryptomycota and microsporidia.</title>
        <authorList>
            <person name="James T.Y."/>
            <person name="Pelin A."/>
            <person name="Bonen L."/>
            <person name="Ahrendt S."/>
            <person name="Sain D."/>
            <person name="Corradi N."/>
            <person name="Stajich J.E."/>
        </authorList>
    </citation>
    <scope>NUCLEOTIDE SEQUENCE [LARGE SCALE GENOMIC DNA]</scope>
    <source>
        <strain evidence="13 14">CSF55</strain>
    </source>
</reference>
<evidence type="ECO:0000313" key="13">
    <source>
        <dbReference type="EMBL" id="EPZ33849.1"/>
    </source>
</evidence>
<dbReference type="PROSITE" id="PS00073">
    <property type="entry name" value="ACYL_COA_DH_2"/>
    <property type="match status" value="1"/>
</dbReference>
<dbReference type="OrthoDB" id="10254310at2759"/>
<dbReference type="Pfam" id="PF01602">
    <property type="entry name" value="Adaptin_N"/>
    <property type="match status" value="1"/>
</dbReference>
<dbReference type="InterPro" id="IPR026739">
    <property type="entry name" value="AP_beta"/>
</dbReference>
<dbReference type="Gene3D" id="1.25.10.10">
    <property type="entry name" value="Leucine-rich Repeat Variant"/>
    <property type="match status" value="1"/>
</dbReference>
<sequence length="1150" mass="127881">VAADKLRQIANAAQAAIEGKGRYFATSKKELNADRQDKRKEAVKKVIANMTVGKDVSSLFADVIKCMQTEDIELKKLVYLYLMNYAKSQPELVILVVNTLCKDTEDRNPLIRALAIRTMGCIRVDKIVDYLCEPLRKGLTDTNPYVRKTAVLCVSKLFDLAPELTQEHGFIEMVQELVADQNPIVAANAVAALLEIHDMAPNSKKSLSSFKRWGQITILDALIAFVPSNSKEAEMIVEKILPRLQHANSAVVMSSIKVLLNFVDNYISNEELTRQVLKKVAPPLVSLLSTIPEIQYVALRNLSFMLQRRPDLLGDELKIFFVSYNDPPYVKLEKLDIIVRLCKESNLETVLAELKEYANEVDVPFVRRAIKAIGHCALRVDYVVQECVVVVKDILRKYPNGFESVIPILCENIEALDEPEAKASLVWIIGEYAEKIENASELLSSFLDSFVDENHQLLTALVKLFLKKPQNTQHLIQSALKTVTETMDNADLRDKAYIYWRLLSADPQLAAKVILAPKSKIVDDTENLDPEFLSVMMSNISTLASVYHKVPQSFIENARTAPVLSMKDVTSQLKEASKINPDDVDNNNFITGHNIIENLLDLDFGGESLPQNGNQVKPVGNPLMDLLGDDFLTLTAPAVNQQFTSTNLPLSSPSSPTRNYEPFVYPKQTLLNSQQGSGLEISGHFIRKSGDIALGLTFTNRGNVPLSDFAIQFNKNSPIQKMEPIQVLQIAVKNNIQVFYFQIDIPLNIVSVEDSSGIDGHVFGVAWNNTPMIPAHSMPIKIAIDELQRLLKCNNFHVVKTDNKKVYSAAKFTNGFTLLSEIELLDNSISVQARSQVPEFKNADFIGYGCAGASSVAYGLIAREVESGYRSAMSVQSSLVMYPIYEFGSEEQKKKYLPKLATGEYVGSFGLTEPNVVIYLMDPKLGKQDCPVECRISNSPIADVLVVWAKTDDKMIKGFILEKGKFSLRASITGMIMMDDVFVPEENMLPNVKGLKGPFSCLNNARYGISWGALGAAEFCVSEARNYLLNRKQFGAPLASYQLIQKKLADQITEISLGLQGCIQVGRLKDQGLWAPEMVSLVKRNNCGKALDIARQTRDMLGGNGISDEYHIIRHVMNLESVNTYEGTHDIHALILGRAITGISAFETKV</sequence>
<dbReference type="Gene3D" id="2.60.40.1150">
    <property type="match status" value="2"/>
</dbReference>
<gene>
    <name evidence="13" type="ORF">O9G_004441</name>
</gene>
<dbReference type="InterPro" id="IPR011989">
    <property type="entry name" value="ARM-like"/>
</dbReference>
<dbReference type="InterPro" id="IPR013786">
    <property type="entry name" value="AcylCoA_DH/ox_N"/>
</dbReference>
<dbReference type="GO" id="GO:0030117">
    <property type="term" value="C:membrane coat"/>
    <property type="evidence" value="ECO:0007669"/>
    <property type="project" value="InterPro"/>
</dbReference>
<name>A0A075AZ56_ROZAC</name>
<feature type="domain" description="Acyl-CoA dehydrogenase/oxidase N-terminal" evidence="12">
    <location>
        <begin position="848"/>
        <end position="904"/>
    </location>
</feature>
<dbReference type="InterPro" id="IPR009100">
    <property type="entry name" value="AcylCoA_DH/oxidase_NM_dom_sf"/>
</dbReference>
<dbReference type="InterPro" id="IPR046373">
    <property type="entry name" value="Acyl-CoA_Oxase/DH_mid-dom_sf"/>
</dbReference>
<dbReference type="InterPro" id="IPR002553">
    <property type="entry name" value="Clathrin/coatomer_adapt-like_N"/>
</dbReference>
<dbReference type="SUPFAM" id="SSF48371">
    <property type="entry name" value="ARM repeat"/>
    <property type="match status" value="1"/>
</dbReference>
<dbReference type="GO" id="GO:0016192">
    <property type="term" value="P:vesicle-mediated transport"/>
    <property type="evidence" value="ECO:0007669"/>
    <property type="project" value="InterPro"/>
</dbReference>
<comment type="cofactor">
    <cofactor evidence="1">
        <name>FAD</name>
        <dbReference type="ChEBI" id="CHEBI:57692"/>
    </cofactor>
</comment>
<dbReference type="GO" id="GO:0050660">
    <property type="term" value="F:flavin adenine dinucleotide binding"/>
    <property type="evidence" value="ECO:0007669"/>
    <property type="project" value="InterPro"/>
</dbReference>
<dbReference type="AlphaFoldDB" id="A0A075AZ56"/>
<dbReference type="SUPFAM" id="SSF56645">
    <property type="entry name" value="Acyl-CoA dehydrogenase NM domain-like"/>
    <property type="match status" value="1"/>
</dbReference>
<dbReference type="PANTHER" id="PTHR11134">
    <property type="entry name" value="ADAPTOR COMPLEX SUBUNIT BETA FAMILY MEMBER"/>
    <property type="match status" value="1"/>
</dbReference>
<dbReference type="Gene3D" id="1.10.540.10">
    <property type="entry name" value="Acyl-CoA dehydrogenase/oxidase, N-terminal domain"/>
    <property type="match status" value="1"/>
</dbReference>
<dbReference type="InterPro" id="IPR036250">
    <property type="entry name" value="AcylCo_DH-like_C"/>
</dbReference>
<evidence type="ECO:0000259" key="12">
    <source>
        <dbReference type="Pfam" id="PF02771"/>
    </source>
</evidence>
<feature type="domain" description="Clathrin/coatomer adaptor adaptin-like N-terminal" evidence="11">
    <location>
        <begin position="29"/>
        <end position="505"/>
    </location>
</feature>
<keyword evidence="14" id="KW-1185">Reference proteome</keyword>
<dbReference type="InterPro" id="IPR006089">
    <property type="entry name" value="Acyl-CoA_DH_CS"/>
</dbReference>
<dbReference type="Pfam" id="PF00441">
    <property type="entry name" value="Acyl-CoA_dh_1"/>
    <property type="match status" value="1"/>
</dbReference>
<keyword evidence="7" id="KW-0274">FAD</keyword>
<evidence type="ECO:0000256" key="2">
    <source>
        <dbReference type="ARBA" id="ARBA00004308"/>
    </source>
</evidence>
<accession>A0A075AZ56</accession>
<comment type="similarity">
    <text evidence="3">Belongs to the adaptor complexes large subunit family.</text>
</comment>
<evidence type="ECO:0000313" key="14">
    <source>
        <dbReference type="Proteomes" id="UP000030755"/>
    </source>
</evidence>
<dbReference type="GO" id="GO:0006886">
    <property type="term" value="P:intracellular protein transport"/>
    <property type="evidence" value="ECO:0007669"/>
    <property type="project" value="InterPro"/>
</dbReference>
<dbReference type="Pfam" id="PF02771">
    <property type="entry name" value="Acyl-CoA_dh_N"/>
    <property type="match status" value="1"/>
</dbReference>
<protein>
    <submittedName>
        <fullName evidence="13">Glutaryl-CoA dehydrogenase, mitochondrial-like protein</fullName>
    </submittedName>
</protein>